<reference evidence="1" key="1">
    <citation type="submission" date="2020-05" db="EMBL/GenBank/DDBJ databases">
        <authorList>
            <person name="Chiriac C."/>
            <person name="Salcher M."/>
            <person name="Ghai R."/>
            <person name="Kavagutti S V."/>
        </authorList>
    </citation>
    <scope>NUCLEOTIDE SEQUENCE</scope>
</reference>
<name>A0A6J6DX56_9ZZZZ</name>
<proteinExistence type="predicted"/>
<sequence>MTPPWVLAVVIVSQIAFTQIGKESSPVCILKFERLHYSTSVKRNLGLDAIKMNIKSICTVPQRRTELTATIEVLAKGNPKNYFTSPLTIARSDYKKPNDAEFLDFWAECKKGETLILSGEASGRVYLEDGREIPISNRTGKFSPVFCNFTAK</sequence>
<accession>A0A6J6DX56</accession>
<evidence type="ECO:0000313" key="1">
    <source>
        <dbReference type="EMBL" id="CAB4567794.1"/>
    </source>
</evidence>
<dbReference type="AlphaFoldDB" id="A0A6J6DX56"/>
<organism evidence="1">
    <name type="scientific">freshwater metagenome</name>
    <dbReference type="NCBI Taxonomy" id="449393"/>
    <lineage>
        <taxon>unclassified sequences</taxon>
        <taxon>metagenomes</taxon>
        <taxon>ecological metagenomes</taxon>
    </lineage>
</organism>
<gene>
    <name evidence="1" type="ORF">UFOPK1683_00501</name>
</gene>
<protein>
    <submittedName>
        <fullName evidence="1">Unannotated protein</fullName>
    </submittedName>
</protein>
<dbReference type="EMBL" id="CAEZTL010000035">
    <property type="protein sequence ID" value="CAB4567794.1"/>
    <property type="molecule type" value="Genomic_DNA"/>
</dbReference>